<evidence type="ECO:0000256" key="6">
    <source>
        <dbReference type="ARBA" id="ARBA00058456"/>
    </source>
</evidence>
<reference evidence="13" key="1">
    <citation type="submission" date="2015-02" db="EMBL/GenBank/DDBJ databases">
        <title>Genome sequencing for Strongylocentrotus purpuratus.</title>
        <authorList>
            <person name="Murali S."/>
            <person name="Liu Y."/>
            <person name="Vee V."/>
            <person name="English A."/>
            <person name="Wang M."/>
            <person name="Skinner E."/>
            <person name="Han Y."/>
            <person name="Muzny D.M."/>
            <person name="Worley K.C."/>
            <person name="Gibbs R.A."/>
        </authorList>
    </citation>
    <scope>NUCLEOTIDE SEQUENCE</scope>
</reference>
<evidence type="ECO:0000313" key="12">
    <source>
        <dbReference type="EnsemblMetazoa" id="XP_030830953"/>
    </source>
</evidence>
<dbReference type="GeneID" id="580938"/>
<dbReference type="Pfam" id="PF08216">
    <property type="entry name" value="CTNNBL"/>
    <property type="match status" value="1"/>
</dbReference>
<dbReference type="GO" id="GO:0010467">
    <property type="term" value="P:gene expression"/>
    <property type="evidence" value="ECO:0007669"/>
    <property type="project" value="UniProtKB-ARBA"/>
</dbReference>
<dbReference type="FunCoup" id="A0A7M7N400">
    <property type="interactions" value="2297"/>
</dbReference>
<accession>A0A7M7N400</accession>
<dbReference type="InterPro" id="IPR016024">
    <property type="entry name" value="ARM-type_fold"/>
</dbReference>
<keyword evidence="5" id="KW-0539">Nucleus</keyword>
<feature type="domain" description="Beta-catenin-like protein 1 N-terminal" evidence="11">
    <location>
        <begin position="27"/>
        <end position="132"/>
    </location>
</feature>
<dbReference type="Proteomes" id="UP000007110">
    <property type="component" value="Unassembled WGS sequence"/>
</dbReference>
<comment type="function">
    <text evidence="6">Component of the PRP19-CDC5L complex that forms an integral part of the spliceosome and is required for activating pre-mRNA splicing. Participates in AID/AICDA-mediated somatic hypermutation (SHM) and class-switch recombination (CSR), 2 processes resulting in the production of high-affinity, mutated isotype-switched antibodies.</text>
</comment>
<feature type="region of interest" description="Disordered" evidence="10">
    <location>
        <begin position="1"/>
        <end position="26"/>
    </location>
</feature>
<evidence type="ECO:0000256" key="5">
    <source>
        <dbReference type="ARBA" id="ARBA00023242"/>
    </source>
</evidence>
<evidence type="ECO:0000256" key="8">
    <source>
        <dbReference type="ARBA" id="ARBA00070106"/>
    </source>
</evidence>
<dbReference type="InterPro" id="IPR039678">
    <property type="entry name" value="CTNNBL1"/>
</dbReference>
<dbReference type="InterPro" id="IPR011989">
    <property type="entry name" value="ARM-like"/>
</dbReference>
<dbReference type="InParanoid" id="A0A7M7N400"/>
<evidence type="ECO:0000256" key="7">
    <source>
        <dbReference type="ARBA" id="ARBA00061776"/>
    </source>
</evidence>
<dbReference type="GO" id="GO:0005681">
    <property type="term" value="C:spliceosomal complex"/>
    <property type="evidence" value="ECO:0000318"/>
    <property type="project" value="GO_Central"/>
</dbReference>
<dbReference type="PANTHER" id="PTHR14978:SF0">
    <property type="entry name" value="BETA-CATENIN-LIKE PROTEIN 1"/>
    <property type="match status" value="1"/>
</dbReference>
<proteinExistence type="predicted"/>
<dbReference type="OMA" id="TDWREQE"/>
<evidence type="ECO:0000256" key="2">
    <source>
        <dbReference type="ARBA" id="ARBA00022553"/>
    </source>
</evidence>
<dbReference type="PANTHER" id="PTHR14978">
    <property type="entry name" value="BETA-CATENIN-LIKE PROTEIN 1 NUCLEAR ASSOCIATED PROTEIN"/>
    <property type="match status" value="1"/>
</dbReference>
<protein>
    <recommendedName>
        <fullName evidence="8">Beta-catenin-like protein 1</fullName>
    </recommendedName>
    <alternativeName>
        <fullName evidence="9">Nuclear-associated protein</fullName>
    </alternativeName>
</protein>
<keyword evidence="13" id="KW-1185">Reference proteome</keyword>
<dbReference type="OrthoDB" id="1898821at2759"/>
<keyword evidence="4" id="KW-0175">Coiled coil</keyword>
<keyword evidence="3" id="KW-0677">Repeat</keyword>
<reference evidence="12" key="2">
    <citation type="submission" date="2021-01" db="UniProtKB">
        <authorList>
            <consortium name="EnsemblMetazoa"/>
        </authorList>
    </citation>
    <scope>IDENTIFICATION</scope>
</reference>
<evidence type="ECO:0000256" key="9">
    <source>
        <dbReference type="ARBA" id="ARBA00083862"/>
    </source>
</evidence>
<organism evidence="12 13">
    <name type="scientific">Strongylocentrotus purpuratus</name>
    <name type="common">Purple sea urchin</name>
    <dbReference type="NCBI Taxonomy" id="7668"/>
    <lineage>
        <taxon>Eukaryota</taxon>
        <taxon>Metazoa</taxon>
        <taxon>Echinodermata</taxon>
        <taxon>Eleutherozoa</taxon>
        <taxon>Echinozoa</taxon>
        <taxon>Echinoidea</taxon>
        <taxon>Euechinoidea</taxon>
        <taxon>Echinacea</taxon>
        <taxon>Camarodonta</taxon>
        <taxon>Echinidea</taxon>
        <taxon>Strongylocentrotidae</taxon>
        <taxon>Strongylocentrotus</taxon>
    </lineage>
</organism>
<dbReference type="KEGG" id="spu:580938"/>
<dbReference type="EnsemblMetazoa" id="XM_030975093">
    <property type="protein sequence ID" value="XP_030830953"/>
    <property type="gene ID" value="LOC580938"/>
</dbReference>
<dbReference type="InterPro" id="IPR013180">
    <property type="entry name" value="CTNNBL1_N"/>
</dbReference>
<dbReference type="Gene3D" id="1.25.10.10">
    <property type="entry name" value="Leucine-rich Repeat Variant"/>
    <property type="match status" value="1"/>
</dbReference>
<sequence length="533" mass="60327">MARRGRGGGGGGDEMPEGMVGMSSSLSAEERERILKMVDEEPEAPALDDTSLRKLILGFEKKVYRNQELRIKFPDLPEKFMESEIDLNDTIQELHVIATVPDMYHHLKELNAIKSVLQLIGHENTDISIAIINLLQEMTDVDTLTESEDGATVLIDALLEEQVCATLVQNLDRLDDNVKEEAEGIHNTLSIIENMAEFRPEMCPDAAQQGLMQWLLKKLKPKVTFDANKLYCSEILAIILQDTQRNRVLLGELDGIDALLQQLAYFKKHDPINSEELEMMENLFNCLCSSLMLPGNKTAFLKGEGLQLMNLMLREKKQSRHSALKVLNHAMTGQEAGDNCTKFIDILGLRSLFPLFMKTPKITKKGPGDSEHEEHVCSIIAALFRNVTGSHHQRLVGKFSEGDHAKVDRLMELHFNYLKRVQACDDKIEREKQRRLREGDIIDDDQEDEYYIQRLDAGLFSLQLLDYIILELCCNSGVSSIKSRVLQLLNMRGGTITDIRSVVREYAGNIGDADSEEKGEAEKQRLLTLINRF</sequence>
<name>A0A7M7N400_STRPU</name>
<dbReference type="SUPFAM" id="SSF48371">
    <property type="entry name" value="ARM repeat"/>
    <property type="match status" value="1"/>
</dbReference>
<evidence type="ECO:0000256" key="3">
    <source>
        <dbReference type="ARBA" id="ARBA00022737"/>
    </source>
</evidence>
<evidence type="ECO:0000256" key="1">
    <source>
        <dbReference type="ARBA" id="ARBA00004123"/>
    </source>
</evidence>
<evidence type="ECO:0000256" key="4">
    <source>
        <dbReference type="ARBA" id="ARBA00023054"/>
    </source>
</evidence>
<dbReference type="CTD" id="56259"/>
<dbReference type="SMART" id="SM01156">
    <property type="entry name" value="DUF1716"/>
    <property type="match status" value="1"/>
</dbReference>
<evidence type="ECO:0000256" key="10">
    <source>
        <dbReference type="SAM" id="MobiDB-lite"/>
    </source>
</evidence>
<dbReference type="AlphaFoldDB" id="A0A7M7N400"/>
<evidence type="ECO:0000259" key="11">
    <source>
        <dbReference type="SMART" id="SM01156"/>
    </source>
</evidence>
<keyword evidence="2" id="KW-0597">Phosphoprotein</keyword>
<dbReference type="RefSeq" id="XP_030830953.1">
    <property type="nucleotide sequence ID" value="XM_030975093.1"/>
</dbReference>
<comment type="subcellular location">
    <subcellularLocation>
        <location evidence="1">Nucleus</location>
    </subcellularLocation>
</comment>
<dbReference type="FunFam" id="1.25.10.10:FF:001136">
    <property type="entry name" value="Beta-catenin-like protein 1"/>
    <property type="match status" value="1"/>
</dbReference>
<comment type="subunit">
    <text evidence="7">Component of the PRP19-CDC5L splicing complex composed of a core complex comprising a homotetramer of PRPF19, CDC5L, PLRG1 and BCAS2, and at least three less stably associated proteins CTNNBL1, CWC15 and HSPA8. Interacts directly with CWC15 and CDC5L in the complex. Interacts with AICDA; the interaction is important for the antibody diversification activity of AICDA. Interacts with PRPF31 (via its NLS). Interacts (via its N-terminal NLS) with KPNA1 and KPNA2.</text>
</comment>
<evidence type="ECO:0000313" key="13">
    <source>
        <dbReference type="Proteomes" id="UP000007110"/>
    </source>
</evidence>